<dbReference type="Pfam" id="PF07842">
    <property type="entry name" value="GCFC"/>
    <property type="match status" value="1"/>
</dbReference>
<sequence>MSKQRNFRPRSKLALDDEEDDTSAVKPAAQKGPPQQQQQQPAAPAPKPAKAGVASKPSLLSFGEDAEGEDAGRPIMGKKKDKDRSKSKFRAAVPLPELPVVTSASQRTGAGEYTSDKLQALKQETFAFNAKASSTAKQEPAPPPEPGIKLSGSFKPAGQPKDDRFSINPTALVPPPRGPGPGAPPSAASPEGGTAGGAGRPGGKGGGIPVARGVSDDEEEADDGQAIPDEQTIKLARAKRERLRQAHLAPDYVPLGGASKLLASGGGTAHTSAQDPEAKMASDSDGEADLEDSMRIKFSAAGETATRQDRKAYSHSIGVHDEEESFASEQLRNAVRRQHASMAAAASSTPAAPVVHGGGLMGAGHAAAGPVTRSRIQQISGLGASVLNALQEGVSRLQASHNSTQANLSRTDANLTSSFAKVEQHEADMKAASEKYTYVQQMRAYMADLCDCLAHKSAIVEELEESLADLREERATSARQTARALEEEMVVPASAAVSAAMGVLGRGGAPPAAAAAAESALEEAEEALADAVFEDAPDEVDEFGRNVNIGKRREAEARRRQRRDAVKREQALLASVSAGGPVAIDQRDEWELEDEGQAARYTSRHKEIMEGGATVFADASDEFATLEAVKQRLEEFKLRYPRDYASIYMQMSTPALFAPYVRLQLLQWDPLYADTAAGGTGGSGEVEATAGFDKQAWYTSLFDFGMGAAGEGGTTGMAEDDPDADLVPQLVRKLVLPIAHHLLAKCWEPCSVRQSSAVADIVGDLCVYVPAEEEGMAGVLNSCVSALEGAVAACSLPPWPPAATGISPQAQAVLSRRFRFALRLLRGISGFEGLLSRPMLLQLALSRVVGQAMMPYLRTAVASATAAAPVLSASGPSFNDLLPSVNIAVARIEAVANSLSPEWFSGPQTPTEASPLLEMATSLAHSLETAAGSNKHQPQQRQHLAALAGRMCKALQRLGQIAPAGKLASTFGLPAR</sequence>
<feature type="coiled-coil region" evidence="4">
    <location>
        <begin position="453"/>
        <end position="488"/>
    </location>
</feature>
<evidence type="ECO:0000313" key="7">
    <source>
        <dbReference type="EMBL" id="CAE0504906.1"/>
    </source>
</evidence>
<evidence type="ECO:0000256" key="4">
    <source>
        <dbReference type="SAM" id="Coils"/>
    </source>
</evidence>
<proteinExistence type="inferred from homology"/>
<dbReference type="PANTHER" id="PTHR12214:SF0">
    <property type="entry name" value="LD29489P"/>
    <property type="match status" value="1"/>
</dbReference>
<dbReference type="InterPro" id="IPR022783">
    <property type="entry name" value="GCFC_dom"/>
</dbReference>
<dbReference type="AlphaFoldDB" id="A0A7S3R7M6"/>
<organism evidence="7">
    <name type="scientific">Dunaliella tertiolecta</name>
    <name type="common">Green alga</name>
    <dbReference type="NCBI Taxonomy" id="3047"/>
    <lineage>
        <taxon>Eukaryota</taxon>
        <taxon>Viridiplantae</taxon>
        <taxon>Chlorophyta</taxon>
        <taxon>core chlorophytes</taxon>
        <taxon>Chlorophyceae</taxon>
        <taxon>CS clade</taxon>
        <taxon>Chlamydomonadales</taxon>
        <taxon>Dunaliellaceae</taxon>
        <taxon>Dunaliella</taxon>
    </lineage>
</organism>
<accession>A0A7S3R7M6</accession>
<dbReference type="GO" id="GO:0005634">
    <property type="term" value="C:nucleus"/>
    <property type="evidence" value="ECO:0007669"/>
    <property type="project" value="UniProtKB-SubCell"/>
</dbReference>
<reference evidence="7" key="1">
    <citation type="submission" date="2021-01" db="EMBL/GenBank/DDBJ databases">
        <authorList>
            <person name="Corre E."/>
            <person name="Pelletier E."/>
            <person name="Niang G."/>
            <person name="Scheremetjew M."/>
            <person name="Finn R."/>
            <person name="Kale V."/>
            <person name="Holt S."/>
            <person name="Cochrane G."/>
            <person name="Meng A."/>
            <person name="Brown T."/>
            <person name="Cohen L."/>
        </authorList>
    </citation>
    <scope>NUCLEOTIDE SEQUENCE</scope>
    <source>
        <strain evidence="7">CCMP1320</strain>
    </source>
</reference>
<feature type="compositionally biased region" description="Low complexity" evidence="5">
    <location>
        <begin position="24"/>
        <end position="58"/>
    </location>
</feature>
<feature type="compositionally biased region" description="Basic residues" evidence="5">
    <location>
        <begin position="1"/>
        <end position="11"/>
    </location>
</feature>
<dbReference type="EMBL" id="HBIP01032776">
    <property type="protein sequence ID" value="CAE0504906.1"/>
    <property type="molecule type" value="Transcribed_RNA"/>
</dbReference>
<protein>
    <recommendedName>
        <fullName evidence="6">GCF C-terminal domain-containing protein</fullName>
    </recommendedName>
</protein>
<comment type="subcellular location">
    <subcellularLocation>
        <location evidence="1">Nucleus</location>
    </subcellularLocation>
</comment>
<evidence type="ECO:0000256" key="5">
    <source>
        <dbReference type="SAM" id="MobiDB-lite"/>
    </source>
</evidence>
<evidence type="ECO:0000256" key="1">
    <source>
        <dbReference type="ARBA" id="ARBA00004123"/>
    </source>
</evidence>
<feature type="region of interest" description="Disordered" evidence="5">
    <location>
        <begin position="248"/>
        <end position="290"/>
    </location>
</feature>
<feature type="region of interest" description="Disordered" evidence="5">
    <location>
        <begin position="1"/>
        <end position="113"/>
    </location>
</feature>
<keyword evidence="3" id="KW-0539">Nucleus</keyword>
<feature type="region of interest" description="Disordered" evidence="5">
    <location>
        <begin position="129"/>
        <end position="233"/>
    </location>
</feature>
<evidence type="ECO:0000256" key="3">
    <source>
        <dbReference type="ARBA" id="ARBA00023242"/>
    </source>
</evidence>
<comment type="similarity">
    <text evidence="2">Belongs to the GCF family.</text>
</comment>
<keyword evidence="4" id="KW-0175">Coiled coil</keyword>
<evidence type="ECO:0000259" key="6">
    <source>
        <dbReference type="Pfam" id="PF07842"/>
    </source>
</evidence>
<feature type="compositionally biased region" description="Gly residues" evidence="5">
    <location>
        <begin position="193"/>
        <end position="208"/>
    </location>
</feature>
<gene>
    <name evidence="7" type="ORF">DTER00134_LOCUS19979</name>
</gene>
<evidence type="ECO:0000256" key="2">
    <source>
        <dbReference type="ARBA" id="ARBA00010801"/>
    </source>
</evidence>
<dbReference type="GO" id="GO:0003677">
    <property type="term" value="F:DNA binding"/>
    <property type="evidence" value="ECO:0007669"/>
    <property type="project" value="InterPro"/>
</dbReference>
<dbReference type="GO" id="GO:0000398">
    <property type="term" value="P:mRNA splicing, via spliceosome"/>
    <property type="evidence" value="ECO:0007669"/>
    <property type="project" value="InterPro"/>
</dbReference>
<feature type="domain" description="GCF C-terminal" evidence="6">
    <location>
        <begin position="626"/>
        <end position="787"/>
    </location>
</feature>
<dbReference type="PANTHER" id="PTHR12214">
    <property type="entry name" value="GC-RICH SEQUENCE DNA-BINDING FACTOR"/>
    <property type="match status" value="1"/>
</dbReference>
<dbReference type="InterPro" id="IPR012890">
    <property type="entry name" value="GCFC2-like"/>
</dbReference>
<feature type="compositionally biased region" description="Pro residues" evidence="5">
    <location>
        <begin position="172"/>
        <end position="184"/>
    </location>
</feature>
<name>A0A7S3R7M6_DUNTE</name>